<evidence type="ECO:0000256" key="8">
    <source>
        <dbReference type="SAM" id="MobiDB-lite"/>
    </source>
</evidence>
<dbReference type="SMART" id="SM00636">
    <property type="entry name" value="Glyco_18"/>
    <property type="match status" value="1"/>
</dbReference>
<evidence type="ECO:0000256" key="7">
    <source>
        <dbReference type="RuleBase" id="RU000489"/>
    </source>
</evidence>
<comment type="similarity">
    <text evidence="1">Belongs to the glycosyl hydrolase 18 family. Chitinase class II subfamily.</text>
</comment>
<reference evidence="13" key="1">
    <citation type="submission" date="2025-08" db="UniProtKB">
        <authorList>
            <consortium name="RefSeq"/>
        </authorList>
    </citation>
    <scope>IDENTIFICATION</scope>
</reference>
<dbReference type="PANTHER" id="PTHR11177:SF317">
    <property type="entry name" value="CHITINASE 12-RELATED"/>
    <property type="match status" value="1"/>
</dbReference>
<dbReference type="Gene3D" id="2.170.140.10">
    <property type="entry name" value="Chitin binding domain"/>
    <property type="match status" value="2"/>
</dbReference>
<dbReference type="Gene3D" id="3.20.20.80">
    <property type="entry name" value="Glycosidases"/>
    <property type="match status" value="1"/>
</dbReference>
<keyword evidence="3 9" id="KW-0732">Signal</keyword>
<dbReference type="PANTHER" id="PTHR11177">
    <property type="entry name" value="CHITINASE"/>
    <property type="match status" value="1"/>
</dbReference>
<evidence type="ECO:0000256" key="1">
    <source>
        <dbReference type="ARBA" id="ARBA00009121"/>
    </source>
</evidence>
<keyword evidence="4 7" id="KW-0378">Hydrolase</keyword>
<dbReference type="OrthoDB" id="76388at2759"/>
<evidence type="ECO:0000259" key="10">
    <source>
        <dbReference type="PROSITE" id="PS50940"/>
    </source>
</evidence>
<dbReference type="SUPFAM" id="SSF57625">
    <property type="entry name" value="Invertebrate chitin-binding proteins"/>
    <property type="match status" value="2"/>
</dbReference>
<keyword evidence="5" id="KW-1015">Disulfide bond</keyword>
<accession>A0A9W2ZQ12</accession>
<feature type="domain" description="Chitin-binding type-2" evidence="10">
    <location>
        <begin position="448"/>
        <end position="505"/>
    </location>
</feature>
<evidence type="ECO:0000259" key="11">
    <source>
        <dbReference type="PROSITE" id="PS51910"/>
    </source>
</evidence>
<dbReference type="SUPFAM" id="SSF54556">
    <property type="entry name" value="Chitinase insertion domain"/>
    <property type="match status" value="1"/>
</dbReference>
<dbReference type="Gene3D" id="3.10.50.10">
    <property type="match status" value="1"/>
</dbReference>
<dbReference type="GeneID" id="106079958"/>
<dbReference type="PROSITE" id="PS51910">
    <property type="entry name" value="GH18_2"/>
    <property type="match status" value="1"/>
</dbReference>
<evidence type="ECO:0000313" key="13">
    <source>
        <dbReference type="RefSeq" id="XP_055877020.1"/>
    </source>
</evidence>
<feature type="chain" id="PRO_5040739487" evidence="9">
    <location>
        <begin position="18"/>
        <end position="582"/>
    </location>
</feature>
<dbReference type="AlphaFoldDB" id="A0A9W2ZQ12"/>
<evidence type="ECO:0000256" key="4">
    <source>
        <dbReference type="ARBA" id="ARBA00022801"/>
    </source>
</evidence>
<dbReference type="InterPro" id="IPR017853">
    <property type="entry name" value="GH"/>
</dbReference>
<dbReference type="InterPro" id="IPR001223">
    <property type="entry name" value="Glyco_hydro18_cat"/>
</dbReference>
<dbReference type="GO" id="GO:0006032">
    <property type="term" value="P:chitin catabolic process"/>
    <property type="evidence" value="ECO:0007669"/>
    <property type="project" value="UniProtKB-ARBA"/>
</dbReference>
<dbReference type="GO" id="GO:0005975">
    <property type="term" value="P:carbohydrate metabolic process"/>
    <property type="evidence" value="ECO:0007669"/>
    <property type="project" value="InterPro"/>
</dbReference>
<dbReference type="InterPro" id="IPR050314">
    <property type="entry name" value="Glycosyl_Hydrlase_18"/>
</dbReference>
<dbReference type="CDD" id="cd02872">
    <property type="entry name" value="GH18_chitolectin_chitotriosidase"/>
    <property type="match status" value="1"/>
</dbReference>
<evidence type="ECO:0000256" key="3">
    <source>
        <dbReference type="ARBA" id="ARBA00022729"/>
    </source>
</evidence>
<feature type="region of interest" description="Disordered" evidence="8">
    <location>
        <begin position="409"/>
        <end position="438"/>
    </location>
</feature>
<evidence type="ECO:0000256" key="9">
    <source>
        <dbReference type="SAM" id="SignalP"/>
    </source>
</evidence>
<dbReference type="PROSITE" id="PS50940">
    <property type="entry name" value="CHIT_BIND_II"/>
    <property type="match status" value="2"/>
</dbReference>
<dbReference type="InterPro" id="IPR001579">
    <property type="entry name" value="Glyco_hydro_18_chit_AS"/>
</dbReference>
<dbReference type="InterPro" id="IPR029070">
    <property type="entry name" value="Chitinase_insertion_sf"/>
</dbReference>
<dbReference type="GO" id="GO:0005576">
    <property type="term" value="C:extracellular region"/>
    <property type="evidence" value="ECO:0007669"/>
    <property type="project" value="InterPro"/>
</dbReference>
<feature type="domain" description="GH18" evidence="11">
    <location>
        <begin position="19"/>
        <end position="393"/>
    </location>
</feature>
<dbReference type="RefSeq" id="XP_055877020.1">
    <property type="nucleotide sequence ID" value="XM_056021045.1"/>
</dbReference>
<dbReference type="Proteomes" id="UP001165740">
    <property type="component" value="Chromosome 2"/>
</dbReference>
<feature type="domain" description="Chitin-binding type-2" evidence="10">
    <location>
        <begin position="526"/>
        <end position="580"/>
    </location>
</feature>
<evidence type="ECO:0000256" key="6">
    <source>
        <dbReference type="ARBA" id="ARBA00023295"/>
    </source>
</evidence>
<organism evidence="12 13">
    <name type="scientific">Biomphalaria glabrata</name>
    <name type="common">Bloodfluke planorb</name>
    <name type="synonym">Freshwater snail</name>
    <dbReference type="NCBI Taxonomy" id="6526"/>
    <lineage>
        <taxon>Eukaryota</taxon>
        <taxon>Metazoa</taxon>
        <taxon>Spiralia</taxon>
        <taxon>Lophotrochozoa</taxon>
        <taxon>Mollusca</taxon>
        <taxon>Gastropoda</taxon>
        <taxon>Heterobranchia</taxon>
        <taxon>Euthyneura</taxon>
        <taxon>Panpulmonata</taxon>
        <taxon>Hygrophila</taxon>
        <taxon>Lymnaeoidea</taxon>
        <taxon>Planorbidae</taxon>
        <taxon>Biomphalaria</taxon>
    </lineage>
</organism>
<dbReference type="InterPro" id="IPR011583">
    <property type="entry name" value="Chitinase_II/V-like_cat"/>
</dbReference>
<evidence type="ECO:0000256" key="5">
    <source>
        <dbReference type="ARBA" id="ARBA00023157"/>
    </source>
</evidence>
<name>A0A9W2ZQ12_BIOGL</name>
<dbReference type="InterPro" id="IPR002557">
    <property type="entry name" value="Chitin-bd_dom"/>
</dbReference>
<protein>
    <submittedName>
        <fullName evidence="13">Acidic mammalian chitinase-like isoform X1</fullName>
    </submittedName>
</protein>
<feature type="signal peptide" evidence="9">
    <location>
        <begin position="1"/>
        <end position="17"/>
    </location>
</feature>
<dbReference type="PROSITE" id="PS01095">
    <property type="entry name" value="GH18_1"/>
    <property type="match status" value="1"/>
</dbReference>
<dbReference type="OMA" id="MVWTLGM"/>
<dbReference type="SMART" id="SM00494">
    <property type="entry name" value="ChtBD2"/>
    <property type="match status" value="2"/>
</dbReference>
<keyword evidence="12" id="KW-1185">Reference proteome</keyword>
<keyword evidence="6 7" id="KW-0326">Glycosidase</keyword>
<dbReference type="FunFam" id="3.10.50.10:FF:000001">
    <property type="entry name" value="Chitinase 3-like 1"/>
    <property type="match status" value="1"/>
</dbReference>
<dbReference type="GO" id="GO:0008061">
    <property type="term" value="F:chitin binding"/>
    <property type="evidence" value="ECO:0007669"/>
    <property type="project" value="UniProtKB-KW"/>
</dbReference>
<evidence type="ECO:0000313" key="12">
    <source>
        <dbReference type="Proteomes" id="UP001165740"/>
    </source>
</evidence>
<gene>
    <name evidence="13" type="primary">LOC106079958</name>
</gene>
<dbReference type="SUPFAM" id="SSF51445">
    <property type="entry name" value="(Trans)glycosidases"/>
    <property type="match status" value="1"/>
</dbReference>
<feature type="region of interest" description="Disordered" evidence="8">
    <location>
        <begin position="500"/>
        <end position="520"/>
    </location>
</feature>
<dbReference type="FunFam" id="3.20.20.80:FF:000007">
    <property type="entry name" value="Acidic mammalian chitinase"/>
    <property type="match status" value="1"/>
</dbReference>
<dbReference type="InterPro" id="IPR036508">
    <property type="entry name" value="Chitin-bd_dom_sf"/>
</dbReference>
<keyword evidence="2" id="KW-0147">Chitin-binding</keyword>
<dbReference type="Pfam" id="PF01607">
    <property type="entry name" value="CBM_14"/>
    <property type="match status" value="2"/>
</dbReference>
<evidence type="ECO:0000256" key="2">
    <source>
        <dbReference type="ARBA" id="ARBA00022669"/>
    </source>
</evidence>
<dbReference type="GO" id="GO:0004568">
    <property type="term" value="F:chitinase activity"/>
    <property type="evidence" value="ECO:0007669"/>
    <property type="project" value="UniProtKB-ARBA"/>
</dbReference>
<sequence length="582" mass="65306">MLVSLLIFSVLTSSTLAAFRSVCYYTNWSQYRNGRGKFVPENVDPNLCTHLIYAFGKPEGTTIVPFEWNDDSTDWSQGMYERAINLKQRNPNLKVLLAIGGYNMASDPFTSFVSDSGKRAEFVKNAIEFLRKRNFDGLDMDWEYPGQRGSPPEDREHLVLLMQELWNGFHHEAYVSNKPRLLLTAAFPAGKESIDIGYDIQGVINFIDFINIMTYDFHGSWESYTGLNGPLFAHPSDHGNDSYLNLDWAVQYYLQLNAPKDKLNVGISTYGRSFLLDSASNNGIRAPAAQPGDAGKYTAEKGFVSYYEVCELIKAGAQVVDVPTQRGRYLVKDRQWIGYDDIQTVTEKACYTRQHGFGGVMFWAVDLDDFLGQTCGQGKYPLMTAVLREMTSTSFANCPVKWSDQTTLTTRQSTASTTQRTSSPTTQSTTVSTQRTTTTEMTTNEAVQFDCSDKPNGVMYPNPDSPSTFYECYNQVAHLAYCVVGLQFDPALNRCDFPPTTTVQPNEKPDSTEQPITTEPVPTSAVFDCTNKQNDFYPDPTSCNSFYVCLNQAGMKVDCSFGMNYNPQIKTCDYTSDCHHVV</sequence>
<proteinExistence type="inferred from homology"/>
<dbReference type="Pfam" id="PF00704">
    <property type="entry name" value="Glyco_hydro_18"/>
    <property type="match status" value="1"/>
</dbReference>